<accession>G5SLC6</accession>
<keyword evidence="2" id="KW-1185">Reference proteome</keyword>
<dbReference type="STRING" id="762968.HMPREF9441_00145"/>
<dbReference type="Proteomes" id="UP000003598">
    <property type="component" value="Unassembled WGS sequence"/>
</dbReference>
<dbReference type="AlphaFoldDB" id="G5SLC6"/>
<dbReference type="EMBL" id="AFFY01000002">
    <property type="protein sequence ID" value="EHH01936.1"/>
    <property type="molecule type" value="Genomic_DNA"/>
</dbReference>
<protein>
    <submittedName>
        <fullName evidence="1">Uncharacterized protein</fullName>
    </submittedName>
</protein>
<dbReference type="HOGENOM" id="CLU_3313966_0_0_10"/>
<gene>
    <name evidence="1" type="ORF">HMPREF9441_00145</name>
</gene>
<name>G5SLC6_9BACT</name>
<reference evidence="1 2" key="1">
    <citation type="submission" date="2011-03" db="EMBL/GenBank/DDBJ databases">
        <authorList>
            <person name="Weinstock G."/>
            <person name="Sodergren E."/>
            <person name="Clifton S."/>
            <person name="Fulton L."/>
            <person name="Fulton B."/>
            <person name="Courtney L."/>
            <person name="Fronick C."/>
            <person name="Harrison M."/>
            <person name="Strong C."/>
            <person name="Farmer C."/>
            <person name="Delahaunty K."/>
            <person name="Markovic C."/>
            <person name="Hall O."/>
            <person name="Minx P."/>
            <person name="Tomlinson C."/>
            <person name="Mitreva M."/>
            <person name="Hou S."/>
            <person name="Chen J."/>
            <person name="Wollam A."/>
            <person name="Pepin K.H."/>
            <person name="Johnson M."/>
            <person name="Bhonagiri V."/>
            <person name="Zhang X."/>
            <person name="Suruliraj S."/>
            <person name="Warren W."/>
            <person name="Chinwalla A."/>
            <person name="Mardis E.R."/>
            <person name="Wilson R.K."/>
        </authorList>
    </citation>
    <scope>NUCLEOTIDE SEQUENCE [LARGE SCALE GENOMIC DNA]</scope>
    <source>
        <strain evidence="1 2">YIT 11840</strain>
    </source>
</reference>
<comment type="caution">
    <text evidence="1">The sequence shown here is derived from an EMBL/GenBank/DDBJ whole genome shotgun (WGS) entry which is preliminary data.</text>
</comment>
<sequence>MIFLPDGRFLWIGYCQNISVYILFSFKKTDFSSFRVDEK</sequence>
<evidence type="ECO:0000313" key="2">
    <source>
        <dbReference type="Proteomes" id="UP000003598"/>
    </source>
</evidence>
<proteinExistence type="predicted"/>
<evidence type="ECO:0000313" key="1">
    <source>
        <dbReference type="EMBL" id="EHH01936.1"/>
    </source>
</evidence>
<organism evidence="1 2">
    <name type="scientific">Paraprevotella clara YIT 11840</name>
    <dbReference type="NCBI Taxonomy" id="762968"/>
    <lineage>
        <taxon>Bacteria</taxon>
        <taxon>Pseudomonadati</taxon>
        <taxon>Bacteroidota</taxon>
        <taxon>Bacteroidia</taxon>
        <taxon>Bacteroidales</taxon>
        <taxon>Prevotellaceae</taxon>
        <taxon>Paraprevotella</taxon>
    </lineage>
</organism>